<accession>A0ABQ9H0G1</accession>
<gene>
    <name evidence="2" type="ORF">PR048_022229</name>
</gene>
<name>A0ABQ9H0G1_9NEOP</name>
<dbReference type="EMBL" id="JARBHB010000008">
    <property type="protein sequence ID" value="KAJ8877773.1"/>
    <property type="molecule type" value="Genomic_DNA"/>
</dbReference>
<reference evidence="2 3" key="1">
    <citation type="submission" date="2023-02" db="EMBL/GenBank/DDBJ databases">
        <title>LHISI_Scaffold_Assembly.</title>
        <authorList>
            <person name="Stuart O.P."/>
            <person name="Cleave R."/>
            <person name="Magrath M.J.L."/>
            <person name="Mikheyev A.S."/>
        </authorList>
    </citation>
    <scope>NUCLEOTIDE SEQUENCE [LARGE SCALE GENOMIC DNA]</scope>
    <source>
        <strain evidence="2">Daus_M_001</strain>
        <tissue evidence="2">Leg muscle</tissue>
    </source>
</reference>
<feature type="region of interest" description="Disordered" evidence="1">
    <location>
        <begin position="491"/>
        <end position="549"/>
    </location>
</feature>
<organism evidence="2 3">
    <name type="scientific">Dryococelus australis</name>
    <dbReference type="NCBI Taxonomy" id="614101"/>
    <lineage>
        <taxon>Eukaryota</taxon>
        <taxon>Metazoa</taxon>
        <taxon>Ecdysozoa</taxon>
        <taxon>Arthropoda</taxon>
        <taxon>Hexapoda</taxon>
        <taxon>Insecta</taxon>
        <taxon>Pterygota</taxon>
        <taxon>Neoptera</taxon>
        <taxon>Polyneoptera</taxon>
        <taxon>Phasmatodea</taxon>
        <taxon>Verophasmatodea</taxon>
        <taxon>Anareolatae</taxon>
        <taxon>Phasmatidae</taxon>
        <taxon>Eurycanthinae</taxon>
        <taxon>Dryococelus</taxon>
    </lineage>
</organism>
<evidence type="ECO:0000313" key="3">
    <source>
        <dbReference type="Proteomes" id="UP001159363"/>
    </source>
</evidence>
<keyword evidence="3" id="KW-1185">Reference proteome</keyword>
<evidence type="ECO:0000256" key="1">
    <source>
        <dbReference type="SAM" id="MobiDB-lite"/>
    </source>
</evidence>
<protein>
    <submittedName>
        <fullName evidence="2">Uncharacterized protein</fullName>
    </submittedName>
</protein>
<comment type="caution">
    <text evidence="2">The sequence shown here is derived from an EMBL/GenBank/DDBJ whole genome shotgun (WGS) entry which is preliminary data.</text>
</comment>
<evidence type="ECO:0000313" key="2">
    <source>
        <dbReference type="EMBL" id="KAJ8877773.1"/>
    </source>
</evidence>
<sequence>MISTCGNPGVTPPGIEPESLTCQIRRDFTSVQLPMEKRRLLKIYSTVESSLVTNNKANFAVMLHSPVYSGASTVCSLAAAPETSQCYSTPDVMARYACFFSNVCYRYRVVLGVSNELTDQKIFFVCDKASIVDTETERIETSGQFLFLLVLFLNYPEFFFRAVLGFRRNKARVTISRQTQYDRPTRPVANQDEAAVCRSASATSAQGETLALRLSPIADTEEKKNMVKCTGDTFWNARQLVGHRAFRAESELFQQNLTASVADRSSLSCETVSRHYLVAAHRIATHRSIVELASGDLICTVQRYGGNTARHARRSDEALGVRVSVARIAPSLLDLGCAAPCRSYAQDMKCFRRNALLRELDLTLAQLSPFAVTADSHCADDIDIFVHKTVESSLQVIELANSPESLLESIFRRRYLPSPTRSEDRSWFSKLCPPLSTPRLPWRRNARRYRRPRLAGSLRASAFLAADTDSEQAIARAAGLQGRDKLTSYKSVPRSRRPITGGALPARRPRTNGVVTKKKKKKKSDGERGRRRMKRVRENSLARDTCSSGLGSRRARKRIISEIVINIRYEGSIPGLATPGFSQVGIVPDDAAGRRAFSGISRFLHPCIPGLLHAHLPSPSSALKTSLLRAVQNPSLAYWRRVFVRRHFRTQLANHNYVTSMGQLYVCDSHSHLKCVTQKLTNEENGSQLKCCEVQLVGNSFREIRVSLPIGPYHTGYYPILYSVHYWPVIDQWRAELILTQSNILYRIKGFTIYHSFNPAAAVAIEGARALRAPIRHGTVSHLRRGEGGKLACYLQPCSPRRLVGSLTSRTVGGGRVAGEALDHSRCRDLVSRQNDSALQRAGDAHHLDMFQGLQHFRYMLFTLHFIVTADNQSAVDIGIFAHKTVDSSLQVIELANLSVL</sequence>
<proteinExistence type="predicted"/>
<dbReference type="Proteomes" id="UP001159363">
    <property type="component" value="Chromosome 7"/>
</dbReference>
<feature type="compositionally biased region" description="Basic residues" evidence="1">
    <location>
        <begin position="516"/>
        <end position="535"/>
    </location>
</feature>